<name>A0A0R1XFM4_9LACO</name>
<proteinExistence type="predicted"/>
<dbReference type="PROSITE" id="PS51257">
    <property type="entry name" value="PROKAR_LIPOPROTEIN"/>
    <property type="match status" value="1"/>
</dbReference>
<feature type="compositionally biased region" description="Polar residues" evidence="1">
    <location>
        <begin position="133"/>
        <end position="143"/>
    </location>
</feature>
<feature type="compositionally biased region" description="Acidic residues" evidence="1">
    <location>
        <begin position="148"/>
        <end position="159"/>
    </location>
</feature>
<evidence type="ECO:0000313" key="4">
    <source>
        <dbReference type="Proteomes" id="UP000050949"/>
    </source>
</evidence>
<dbReference type="Proteomes" id="UP000050949">
    <property type="component" value="Unassembled WGS sequence"/>
</dbReference>
<feature type="compositionally biased region" description="Low complexity" evidence="1">
    <location>
        <begin position="160"/>
        <end position="169"/>
    </location>
</feature>
<feature type="chain" id="PRO_5038893406" evidence="2">
    <location>
        <begin position="19"/>
        <end position="288"/>
    </location>
</feature>
<feature type="region of interest" description="Disordered" evidence="1">
    <location>
        <begin position="133"/>
        <end position="187"/>
    </location>
</feature>
<comment type="caution">
    <text evidence="3">The sequence shown here is derived from an EMBL/GenBank/DDBJ whole genome shotgun (WGS) entry which is preliminary data.</text>
</comment>
<dbReference type="AlphaFoldDB" id="A0A0R1XFM4"/>
<dbReference type="RefSeq" id="WP_226999170.1">
    <property type="nucleotide sequence ID" value="NZ_AUEH01000033.1"/>
</dbReference>
<evidence type="ECO:0000256" key="2">
    <source>
        <dbReference type="SAM" id="SignalP"/>
    </source>
</evidence>
<protein>
    <submittedName>
        <fullName evidence="3">TcdA-E operon negative regulator</fullName>
    </submittedName>
</protein>
<accession>A0A0R1XFM4</accession>
<reference evidence="3 4" key="1">
    <citation type="journal article" date="2015" name="Genome Announc.">
        <title>Expanding the biotechnology potential of lactobacilli through comparative genomics of 213 strains and associated genera.</title>
        <authorList>
            <person name="Sun Z."/>
            <person name="Harris H.M."/>
            <person name="McCann A."/>
            <person name="Guo C."/>
            <person name="Argimon S."/>
            <person name="Zhang W."/>
            <person name="Yang X."/>
            <person name="Jeffery I.B."/>
            <person name="Cooney J.C."/>
            <person name="Kagawa T.F."/>
            <person name="Liu W."/>
            <person name="Song Y."/>
            <person name="Salvetti E."/>
            <person name="Wrobel A."/>
            <person name="Rasinkangas P."/>
            <person name="Parkhill J."/>
            <person name="Rea M.C."/>
            <person name="O'Sullivan O."/>
            <person name="Ritari J."/>
            <person name="Douillard F.P."/>
            <person name="Paul Ross R."/>
            <person name="Yang R."/>
            <person name="Briner A.E."/>
            <person name="Felis G.E."/>
            <person name="de Vos W.M."/>
            <person name="Barrangou R."/>
            <person name="Klaenhammer T.R."/>
            <person name="Caufield P.W."/>
            <person name="Cui Y."/>
            <person name="Zhang H."/>
            <person name="O'Toole P.W."/>
        </authorList>
    </citation>
    <scope>NUCLEOTIDE SEQUENCE [LARGE SCALE GENOMIC DNA]</scope>
    <source>
        <strain evidence="3 4">DSM 16991</strain>
    </source>
</reference>
<gene>
    <name evidence="3" type="ORF">FC91_GL000074</name>
</gene>
<organism evidence="3 4">
    <name type="scientific">Schleiferilactobacillus harbinensis DSM 16991</name>
    <dbReference type="NCBI Taxonomy" id="1122147"/>
    <lineage>
        <taxon>Bacteria</taxon>
        <taxon>Bacillati</taxon>
        <taxon>Bacillota</taxon>
        <taxon>Bacilli</taxon>
        <taxon>Lactobacillales</taxon>
        <taxon>Lactobacillaceae</taxon>
        <taxon>Schleiferilactobacillus</taxon>
    </lineage>
</organism>
<feature type="signal peptide" evidence="2">
    <location>
        <begin position="1"/>
        <end position="18"/>
    </location>
</feature>
<dbReference type="PATRIC" id="fig|1122147.4.peg.77"/>
<sequence length="288" mass="30098">MKKAFVLVGLAFCLIFFAGCTTSSNGSKTGTSASSGPVFEITSGVKNGKAVLDSDHYMNVGGTAPAGAKYVAFVMDDSILDVVKVTNGKFHLRTNGAGGPYHLKLYASKSKIGIGGDVNKLKGKSIALNVPSSTSTVLTSDQGSSEESSSEESSEEESSSESSAAESSSFNPSDYQPGASFDQLARTPDDYKGKKVSFTGKVIQVVEGDDETDLRVAIDGDIDNIILVGFNPEIMNGSRVLEDDKITFYGMSLGTTTYDSTAGGKITVPLVYAAKIDDSGKAPDGYGY</sequence>
<evidence type="ECO:0000313" key="3">
    <source>
        <dbReference type="EMBL" id="KRM26246.1"/>
    </source>
</evidence>
<dbReference type="EMBL" id="AZFW01000079">
    <property type="protein sequence ID" value="KRM26246.1"/>
    <property type="molecule type" value="Genomic_DNA"/>
</dbReference>
<keyword evidence="2" id="KW-0732">Signal</keyword>
<evidence type="ECO:0000256" key="1">
    <source>
        <dbReference type="SAM" id="MobiDB-lite"/>
    </source>
</evidence>